<dbReference type="EMBL" id="CAJNOK010010013">
    <property type="protein sequence ID" value="CAF1104049.1"/>
    <property type="molecule type" value="Genomic_DNA"/>
</dbReference>
<sequence>METQIGIIPGQNRGTVDMELFNETIAMLSTGSSDEKQKHIEKIVTSPGDYIPRVFYYLSNILYKQEKKEQAYFWYYFGQMRAKYDSMRCVDVLASRAHDLLNMQFEPLIIQDMFSDLDVIEQILEKVIELNDSTPYNYDYHWINVYGLDSICSRLFDDHDDNRKKPSLSVPKEEWNEIRESVREFYLSELQEIRKMKHEQPENTNYPIAQAQSDKILEALTSLSLDSYSCDEESQTINHTNSVWL</sequence>
<evidence type="ECO:0000313" key="2">
    <source>
        <dbReference type="EMBL" id="CAF1104049.1"/>
    </source>
</evidence>
<dbReference type="EMBL" id="CAJOBA010010363">
    <property type="protein sequence ID" value="CAF3866062.1"/>
    <property type="molecule type" value="Genomic_DNA"/>
</dbReference>
<proteinExistence type="predicted"/>
<dbReference type="EMBL" id="CAJOBC010004008">
    <property type="protein sequence ID" value="CAF3810565.1"/>
    <property type="molecule type" value="Genomic_DNA"/>
</dbReference>
<gene>
    <name evidence="1" type="ORF">GPM918_LOCUS15742</name>
    <name evidence="2" type="ORF">OVA965_LOCUS19437</name>
    <name evidence="3" type="ORF">SRO942_LOCUS15742</name>
    <name evidence="4" type="ORF">TMI583_LOCUS19467</name>
</gene>
<keyword evidence="5" id="KW-1185">Reference proteome</keyword>
<protein>
    <submittedName>
        <fullName evidence="1">Uncharacterized protein</fullName>
    </submittedName>
</protein>
<evidence type="ECO:0000313" key="4">
    <source>
        <dbReference type="EMBL" id="CAF3866062.1"/>
    </source>
</evidence>
<reference evidence="1" key="1">
    <citation type="submission" date="2021-02" db="EMBL/GenBank/DDBJ databases">
        <authorList>
            <person name="Nowell W R."/>
        </authorList>
    </citation>
    <scope>NUCLEOTIDE SEQUENCE</scope>
</reference>
<dbReference type="Proteomes" id="UP000682733">
    <property type="component" value="Unassembled WGS sequence"/>
</dbReference>
<comment type="caution">
    <text evidence="1">The sequence shown here is derived from an EMBL/GenBank/DDBJ whole genome shotgun (WGS) entry which is preliminary data.</text>
</comment>
<evidence type="ECO:0000313" key="1">
    <source>
        <dbReference type="EMBL" id="CAF1040301.1"/>
    </source>
</evidence>
<evidence type="ECO:0000313" key="5">
    <source>
        <dbReference type="Proteomes" id="UP000663829"/>
    </source>
</evidence>
<dbReference type="AlphaFoldDB" id="A0A814JPK2"/>
<name>A0A814JPK2_9BILA</name>
<dbReference type="Proteomes" id="UP000681722">
    <property type="component" value="Unassembled WGS sequence"/>
</dbReference>
<organism evidence="1 5">
    <name type="scientific">Didymodactylos carnosus</name>
    <dbReference type="NCBI Taxonomy" id="1234261"/>
    <lineage>
        <taxon>Eukaryota</taxon>
        <taxon>Metazoa</taxon>
        <taxon>Spiralia</taxon>
        <taxon>Gnathifera</taxon>
        <taxon>Rotifera</taxon>
        <taxon>Eurotatoria</taxon>
        <taxon>Bdelloidea</taxon>
        <taxon>Philodinida</taxon>
        <taxon>Philodinidae</taxon>
        <taxon>Didymodactylos</taxon>
    </lineage>
</organism>
<dbReference type="EMBL" id="CAJNOQ010004008">
    <property type="protein sequence ID" value="CAF1040301.1"/>
    <property type="molecule type" value="Genomic_DNA"/>
</dbReference>
<dbReference type="Proteomes" id="UP000663829">
    <property type="component" value="Unassembled WGS sequence"/>
</dbReference>
<dbReference type="Proteomes" id="UP000677228">
    <property type="component" value="Unassembled WGS sequence"/>
</dbReference>
<evidence type="ECO:0000313" key="3">
    <source>
        <dbReference type="EMBL" id="CAF3810565.1"/>
    </source>
</evidence>
<accession>A0A814JPK2</accession>